<gene>
    <name evidence="1" type="ORF">C447_00130</name>
</gene>
<proteinExistence type="predicted"/>
<accession>M0MC39</accession>
<comment type="caution">
    <text evidence="1">The sequence shown here is derived from an EMBL/GenBank/DDBJ whole genome shotgun (WGS) entry which is preliminary data.</text>
</comment>
<dbReference type="Proteomes" id="UP000011566">
    <property type="component" value="Unassembled WGS sequence"/>
</dbReference>
<keyword evidence="2" id="KW-1185">Reference proteome</keyword>
<name>M0MC39_9EURY</name>
<protein>
    <submittedName>
        <fullName evidence="1">Uncharacterized protein</fullName>
    </submittedName>
</protein>
<evidence type="ECO:0000313" key="1">
    <source>
        <dbReference type="EMBL" id="EMA41950.1"/>
    </source>
</evidence>
<sequence length="121" mass="13509">MAIQPVMKQIVETGKCRGQDVSFRIVVRGAEPPLPGGLEKNLSNVPTKTILFAGDLQELDDVCSLVVVGPPYIVEPGCCLINERFPIRRFDDVAEQFDTLFVSQPINIWIIEFDDMGSMLR</sequence>
<organism evidence="1 2">
    <name type="scientific">Halococcus hamelinensis 100A6</name>
    <dbReference type="NCBI Taxonomy" id="1132509"/>
    <lineage>
        <taxon>Archaea</taxon>
        <taxon>Methanobacteriati</taxon>
        <taxon>Methanobacteriota</taxon>
        <taxon>Stenosarchaea group</taxon>
        <taxon>Halobacteria</taxon>
        <taxon>Halobacteriales</taxon>
        <taxon>Halococcaceae</taxon>
        <taxon>Halococcus</taxon>
    </lineage>
</organism>
<dbReference type="EMBL" id="AOMB01000003">
    <property type="protein sequence ID" value="EMA41950.1"/>
    <property type="molecule type" value="Genomic_DNA"/>
</dbReference>
<dbReference type="AlphaFoldDB" id="M0MC39"/>
<evidence type="ECO:0000313" key="2">
    <source>
        <dbReference type="Proteomes" id="UP000011566"/>
    </source>
</evidence>
<reference evidence="1 2" key="1">
    <citation type="journal article" date="2014" name="PLoS Genet.">
        <title>Phylogenetically driven sequencing of extremely halophilic archaea reveals strategies for static and dynamic osmo-response.</title>
        <authorList>
            <person name="Becker E.A."/>
            <person name="Seitzer P.M."/>
            <person name="Tritt A."/>
            <person name="Larsen D."/>
            <person name="Krusor M."/>
            <person name="Yao A.I."/>
            <person name="Wu D."/>
            <person name="Madern D."/>
            <person name="Eisen J.A."/>
            <person name="Darling A.E."/>
            <person name="Facciotti M.T."/>
        </authorList>
    </citation>
    <scope>NUCLEOTIDE SEQUENCE [LARGE SCALE GENOMIC DNA]</scope>
    <source>
        <strain evidence="1 2">100A6</strain>
    </source>
</reference>